<dbReference type="PANTHER" id="PTHR12093:SF9">
    <property type="entry name" value="NCK-ASSOCIATED PROTEIN 1-LIKE"/>
    <property type="match status" value="1"/>
</dbReference>
<reference evidence="1 2" key="1">
    <citation type="submission" date="2014-04" db="EMBL/GenBank/DDBJ databases">
        <title>Genome evolution of avian class.</title>
        <authorList>
            <person name="Zhang G."/>
            <person name="Li C."/>
        </authorList>
    </citation>
    <scope>NUCLEOTIDE SEQUENCE [LARGE SCALE GENOMIC DNA]</scope>
    <source>
        <strain evidence="1">BGI_N327</strain>
    </source>
</reference>
<evidence type="ECO:0000313" key="2">
    <source>
        <dbReference type="Proteomes" id="UP000053806"/>
    </source>
</evidence>
<dbReference type="AlphaFoldDB" id="A0A093IPF5"/>
<organism evidence="1 2">
    <name type="scientific">Fulmarus glacialis</name>
    <name type="common">Northern fulmar</name>
    <dbReference type="NCBI Taxonomy" id="30455"/>
    <lineage>
        <taxon>Eukaryota</taxon>
        <taxon>Metazoa</taxon>
        <taxon>Chordata</taxon>
        <taxon>Craniata</taxon>
        <taxon>Vertebrata</taxon>
        <taxon>Euteleostomi</taxon>
        <taxon>Archelosauria</taxon>
        <taxon>Archosauria</taxon>
        <taxon>Dinosauria</taxon>
        <taxon>Saurischia</taxon>
        <taxon>Theropoda</taxon>
        <taxon>Coelurosauria</taxon>
        <taxon>Aves</taxon>
        <taxon>Neognathae</taxon>
        <taxon>Neoaves</taxon>
        <taxon>Aequornithes</taxon>
        <taxon>Procellariiformes</taxon>
        <taxon>Procellariidae</taxon>
        <taxon>Fulmarus</taxon>
    </lineage>
</organism>
<gene>
    <name evidence="1" type="ORF">N327_07696</name>
</gene>
<protein>
    <submittedName>
        <fullName evidence="1">Nck-associated protein 1-like</fullName>
    </submittedName>
</protein>
<dbReference type="Pfam" id="PF09735">
    <property type="entry name" value="Nckap1"/>
    <property type="match status" value="1"/>
</dbReference>
<dbReference type="GO" id="GO:0030031">
    <property type="term" value="P:cell projection assembly"/>
    <property type="evidence" value="ECO:0007669"/>
    <property type="project" value="TreeGrafter"/>
</dbReference>
<dbReference type="InterPro" id="IPR019137">
    <property type="entry name" value="Nck-associated_protein-1"/>
</dbReference>
<evidence type="ECO:0000313" key="1">
    <source>
        <dbReference type="EMBL" id="KFW00654.1"/>
    </source>
</evidence>
<accession>A0A093IPF5</accession>
<dbReference type="EMBL" id="KK591851">
    <property type="protein sequence ID" value="KFW00654.1"/>
    <property type="molecule type" value="Genomic_DNA"/>
</dbReference>
<dbReference type="GO" id="GO:0030866">
    <property type="term" value="P:cortical actin cytoskeleton organization"/>
    <property type="evidence" value="ECO:0007669"/>
    <property type="project" value="TreeGrafter"/>
</dbReference>
<dbReference type="PANTHER" id="PTHR12093">
    <property type="entry name" value="NCK-ASSOCIATED PROTEIN 1"/>
    <property type="match status" value="1"/>
</dbReference>
<feature type="non-terminal residue" evidence="1">
    <location>
        <position position="118"/>
    </location>
</feature>
<keyword evidence="2" id="KW-1185">Reference proteome</keyword>
<dbReference type="GO" id="GO:0016477">
    <property type="term" value="P:cell migration"/>
    <property type="evidence" value="ECO:0007669"/>
    <property type="project" value="TreeGrafter"/>
</dbReference>
<dbReference type="GO" id="GO:0048812">
    <property type="term" value="P:neuron projection morphogenesis"/>
    <property type="evidence" value="ECO:0007669"/>
    <property type="project" value="TreeGrafter"/>
</dbReference>
<dbReference type="GO" id="GO:0031209">
    <property type="term" value="C:SCAR complex"/>
    <property type="evidence" value="ECO:0007669"/>
    <property type="project" value="TreeGrafter"/>
</dbReference>
<proteinExistence type="predicted"/>
<dbReference type="Proteomes" id="UP000053806">
    <property type="component" value="Unassembled WGS sequence"/>
</dbReference>
<name>A0A093IPF5_FULGA</name>
<feature type="non-terminal residue" evidence="1">
    <location>
        <position position="1"/>
    </location>
</feature>
<sequence length="118" mass="12608">QVTLSIFELASAAGIPCEVDPALVNVLAGSKTDGSSPEEDYKVACLLLVFWRPCAVPNLTLSPTYPCPQPTGVPNLPASPGYNNNIHCLAKAIIHVSAALFTVHNKNIETHLKEFLLV</sequence>